<reference evidence="2 3" key="1">
    <citation type="journal article" date="2023" name="IMA Fungus">
        <title>Comparative genomic study of the Penicillium genus elucidates a diverse pangenome and 15 lateral gene transfer events.</title>
        <authorList>
            <person name="Petersen C."/>
            <person name="Sorensen T."/>
            <person name="Nielsen M.R."/>
            <person name="Sondergaard T.E."/>
            <person name="Sorensen J.L."/>
            <person name="Fitzpatrick D.A."/>
            <person name="Frisvad J.C."/>
            <person name="Nielsen K.L."/>
        </authorList>
    </citation>
    <scope>NUCLEOTIDE SEQUENCE [LARGE SCALE GENOMIC DNA]</scope>
    <source>
        <strain evidence="2 3">IBT 35679</strain>
    </source>
</reference>
<protein>
    <recommendedName>
        <fullName evidence="4">Hydrophobin</fullName>
    </recommendedName>
</protein>
<dbReference type="AlphaFoldDB" id="A0AAD6GE33"/>
<gene>
    <name evidence="2" type="ORF">N7494_008094</name>
</gene>
<dbReference type="EMBL" id="JAQIZZ010000006">
    <property type="protein sequence ID" value="KAJ5538615.1"/>
    <property type="molecule type" value="Genomic_DNA"/>
</dbReference>
<organism evidence="2 3">
    <name type="scientific">Penicillium frequentans</name>
    <dbReference type="NCBI Taxonomy" id="3151616"/>
    <lineage>
        <taxon>Eukaryota</taxon>
        <taxon>Fungi</taxon>
        <taxon>Dikarya</taxon>
        <taxon>Ascomycota</taxon>
        <taxon>Pezizomycotina</taxon>
        <taxon>Eurotiomycetes</taxon>
        <taxon>Eurotiomycetidae</taxon>
        <taxon>Eurotiales</taxon>
        <taxon>Aspergillaceae</taxon>
        <taxon>Penicillium</taxon>
    </lineage>
</organism>
<name>A0AAD6GE33_9EURO</name>
<accession>A0AAD6GE33</accession>
<evidence type="ECO:0000256" key="1">
    <source>
        <dbReference type="SAM" id="MobiDB-lite"/>
    </source>
</evidence>
<keyword evidence="3" id="KW-1185">Reference proteome</keyword>
<feature type="region of interest" description="Disordered" evidence="1">
    <location>
        <begin position="40"/>
        <end position="71"/>
    </location>
</feature>
<dbReference type="Proteomes" id="UP001220324">
    <property type="component" value="Unassembled WGS sequence"/>
</dbReference>
<sequence>MQRSAEPKAQDIAMQASLPKQSGLHHDLLAFHLGLHLTPLSPLVPRSKTRNEDKVPAEPEEPAKPGDAVDGPCCPGLQYPVNEVDPCCSGLGLSKESPIVPCCEGFVPESAGILNVALTLLQSMPEAAASLL</sequence>
<evidence type="ECO:0000313" key="2">
    <source>
        <dbReference type="EMBL" id="KAJ5538615.1"/>
    </source>
</evidence>
<feature type="compositionally biased region" description="Basic and acidic residues" evidence="1">
    <location>
        <begin position="49"/>
        <end position="64"/>
    </location>
</feature>
<comment type="caution">
    <text evidence="2">The sequence shown here is derived from an EMBL/GenBank/DDBJ whole genome shotgun (WGS) entry which is preliminary data.</text>
</comment>
<evidence type="ECO:0008006" key="4">
    <source>
        <dbReference type="Google" id="ProtNLM"/>
    </source>
</evidence>
<evidence type="ECO:0000313" key="3">
    <source>
        <dbReference type="Proteomes" id="UP001220324"/>
    </source>
</evidence>
<proteinExistence type="predicted"/>